<dbReference type="Gramene" id="KVI11926">
    <property type="protein sequence ID" value="KVI11926"/>
    <property type="gene ID" value="Ccrd_009666"/>
</dbReference>
<dbReference type="AlphaFoldDB" id="A0A118K7A3"/>
<protein>
    <submittedName>
        <fullName evidence="2">Uncharacterized protein</fullName>
    </submittedName>
</protein>
<organism evidence="2 3">
    <name type="scientific">Cynara cardunculus var. scolymus</name>
    <name type="common">Globe artichoke</name>
    <name type="synonym">Cynara scolymus</name>
    <dbReference type="NCBI Taxonomy" id="59895"/>
    <lineage>
        <taxon>Eukaryota</taxon>
        <taxon>Viridiplantae</taxon>
        <taxon>Streptophyta</taxon>
        <taxon>Embryophyta</taxon>
        <taxon>Tracheophyta</taxon>
        <taxon>Spermatophyta</taxon>
        <taxon>Magnoliopsida</taxon>
        <taxon>eudicotyledons</taxon>
        <taxon>Gunneridae</taxon>
        <taxon>Pentapetalae</taxon>
        <taxon>asterids</taxon>
        <taxon>campanulids</taxon>
        <taxon>Asterales</taxon>
        <taxon>Asteraceae</taxon>
        <taxon>Carduoideae</taxon>
        <taxon>Cardueae</taxon>
        <taxon>Carduinae</taxon>
        <taxon>Cynara</taxon>
    </lineage>
</organism>
<reference evidence="2 3" key="1">
    <citation type="journal article" date="2016" name="Sci. Rep.">
        <title>The genome sequence of the outbreeding globe artichoke constructed de novo incorporating a phase-aware low-pass sequencing strategy of F1 progeny.</title>
        <authorList>
            <person name="Scaglione D."/>
            <person name="Reyes-Chin-Wo S."/>
            <person name="Acquadro A."/>
            <person name="Froenicke L."/>
            <person name="Portis E."/>
            <person name="Beitel C."/>
            <person name="Tirone M."/>
            <person name="Mauro R."/>
            <person name="Lo Monaco A."/>
            <person name="Mauromicale G."/>
            <person name="Faccioli P."/>
            <person name="Cattivelli L."/>
            <person name="Rieseberg L."/>
            <person name="Michelmore R."/>
            <person name="Lanteri S."/>
        </authorList>
    </citation>
    <scope>NUCLEOTIDE SEQUENCE [LARGE SCALE GENOMIC DNA]</scope>
    <source>
        <strain evidence="2">2C</strain>
    </source>
</reference>
<dbReference type="Proteomes" id="UP000243975">
    <property type="component" value="Unassembled WGS sequence"/>
</dbReference>
<dbReference type="EMBL" id="LEKV01000025">
    <property type="protein sequence ID" value="KVI11926.1"/>
    <property type="molecule type" value="Genomic_DNA"/>
</dbReference>
<accession>A0A118K7A3</accession>
<sequence>MARHCICHVTIIKEIDVPNPLLLEWWVINSDFSEWERKNSLDNEGSYYRDEAIMLHQSGLTQSREYALNEQMIEELTLDNSFGVILRENLVPVSHPGNLLTSFPHVNQGGTDNQGLESIVEAFVRSRNASNEILATKPIPSLSSAYHLMAEDERQRAISHNKRPTTEAAAFKAFTPGRRDGIAHRNHDQNPQHEVDHVDETNEALSPIGSPSIEYHTQTKRMESKTWILNKDDESIVATVVIVNKVETFRKKLRIGRAWKAGKHSTLQQDLRRKENKVQHHILHLRKVQPNYEVHWPAETGTSVNQPESGRVPPANAPRGDEVGPSNQPPQGGHGRSGVRAAWSDDDYFTY</sequence>
<keyword evidence="3" id="KW-1185">Reference proteome</keyword>
<comment type="caution">
    <text evidence="2">The sequence shown here is derived from an EMBL/GenBank/DDBJ whole genome shotgun (WGS) entry which is preliminary data.</text>
</comment>
<name>A0A118K7A3_CYNCS</name>
<feature type="region of interest" description="Disordered" evidence="1">
    <location>
        <begin position="299"/>
        <end position="351"/>
    </location>
</feature>
<evidence type="ECO:0000256" key="1">
    <source>
        <dbReference type="SAM" id="MobiDB-lite"/>
    </source>
</evidence>
<gene>
    <name evidence="2" type="ORF">Ccrd_009666</name>
</gene>
<evidence type="ECO:0000313" key="3">
    <source>
        <dbReference type="Proteomes" id="UP000243975"/>
    </source>
</evidence>
<proteinExistence type="predicted"/>
<evidence type="ECO:0000313" key="2">
    <source>
        <dbReference type="EMBL" id="KVI11926.1"/>
    </source>
</evidence>